<keyword evidence="9" id="KW-1185">Reference proteome</keyword>
<dbReference type="SUPFAM" id="SSF53383">
    <property type="entry name" value="PLP-dependent transferases"/>
    <property type="match status" value="1"/>
</dbReference>
<protein>
    <recommendedName>
        <fullName evidence="6">Aminotransferase</fullName>
        <ecNumber evidence="6">2.6.1.-</ecNumber>
    </recommendedName>
</protein>
<evidence type="ECO:0000313" key="8">
    <source>
        <dbReference type="EMBL" id="TDX58947.1"/>
    </source>
</evidence>
<dbReference type="Gene3D" id="3.90.1150.10">
    <property type="entry name" value="Aspartate Aminotransferase, domain 1"/>
    <property type="match status" value="1"/>
</dbReference>
<dbReference type="CDD" id="cd00609">
    <property type="entry name" value="AAT_like"/>
    <property type="match status" value="1"/>
</dbReference>
<evidence type="ECO:0000259" key="7">
    <source>
        <dbReference type="Pfam" id="PF00155"/>
    </source>
</evidence>
<dbReference type="GO" id="GO:0006520">
    <property type="term" value="P:amino acid metabolic process"/>
    <property type="evidence" value="ECO:0007669"/>
    <property type="project" value="InterPro"/>
</dbReference>
<evidence type="ECO:0000256" key="1">
    <source>
        <dbReference type="ARBA" id="ARBA00001933"/>
    </source>
</evidence>
<sequence>MKLSSRVNQIANSPTLAITAKAKALQEEGREIIGLGAGEPDFATPKHVKEAAIKAIEEGFTTYTATVGILELREAICDSCKEERGVDYNSNQVIVSSGAKSSLFNAIQALVEVGDEVILPAPYWVSYPEQIKFAGGIPVVVETSEDNSFKMTAKDLKEAITAKTKAVIINSPSNPTGAVYSKEELEEIAQVAIEEDIFVISDEIYRKISYSNKAVSIASLGEEIKDRTLIIDGVSKAYAMTGWRIGYAVGPEELIKAMGRLQSHSTSNANSIAQKASLAAIAGSQEATNKMLEAFEARRDLITDGINKITGITAVKPEGAFYLFANIKGLLGKTIDNEEIVDDYKFVELLLEKAGVATVPGSAFGMPGYIRLSYAASDEDLKEALNRINQFLS</sequence>
<dbReference type="PANTHER" id="PTHR46383:SF1">
    <property type="entry name" value="ASPARTATE AMINOTRANSFERASE"/>
    <property type="match status" value="1"/>
</dbReference>
<dbReference type="EC" id="2.6.1.-" evidence="6"/>
<dbReference type="GO" id="GO:0008483">
    <property type="term" value="F:transaminase activity"/>
    <property type="evidence" value="ECO:0007669"/>
    <property type="project" value="UniProtKB-KW"/>
</dbReference>
<dbReference type="FunFam" id="3.40.640.10:FF:000033">
    <property type="entry name" value="Aspartate aminotransferase"/>
    <property type="match status" value="1"/>
</dbReference>
<feature type="domain" description="Aminotransferase class I/classII large" evidence="7">
    <location>
        <begin position="31"/>
        <end position="388"/>
    </location>
</feature>
<organism evidence="8 9">
    <name type="scientific">Orenia marismortui</name>
    <dbReference type="NCBI Taxonomy" id="46469"/>
    <lineage>
        <taxon>Bacteria</taxon>
        <taxon>Bacillati</taxon>
        <taxon>Bacillota</taxon>
        <taxon>Clostridia</taxon>
        <taxon>Halanaerobiales</taxon>
        <taxon>Halobacteroidaceae</taxon>
        <taxon>Orenia</taxon>
    </lineage>
</organism>
<dbReference type="PANTHER" id="PTHR46383">
    <property type="entry name" value="ASPARTATE AMINOTRANSFERASE"/>
    <property type="match status" value="1"/>
</dbReference>
<dbReference type="InterPro" id="IPR015422">
    <property type="entry name" value="PyrdxlP-dep_Trfase_small"/>
</dbReference>
<keyword evidence="4 6" id="KW-0808">Transferase</keyword>
<dbReference type="PROSITE" id="PS00105">
    <property type="entry name" value="AA_TRANSFER_CLASS_1"/>
    <property type="match status" value="1"/>
</dbReference>
<proteinExistence type="inferred from homology"/>
<dbReference type="InterPro" id="IPR050596">
    <property type="entry name" value="AspAT/PAT-like"/>
</dbReference>
<keyword evidence="3 6" id="KW-0032">Aminotransferase</keyword>
<dbReference type="InterPro" id="IPR004838">
    <property type="entry name" value="NHTrfase_class1_PyrdxlP-BS"/>
</dbReference>
<dbReference type="InterPro" id="IPR004839">
    <property type="entry name" value="Aminotransferase_I/II_large"/>
</dbReference>
<dbReference type="Gene3D" id="3.40.640.10">
    <property type="entry name" value="Type I PLP-dependent aspartate aminotransferase-like (Major domain)"/>
    <property type="match status" value="1"/>
</dbReference>
<evidence type="ECO:0000256" key="4">
    <source>
        <dbReference type="ARBA" id="ARBA00022679"/>
    </source>
</evidence>
<evidence type="ECO:0000313" key="9">
    <source>
        <dbReference type="Proteomes" id="UP000295832"/>
    </source>
</evidence>
<dbReference type="Pfam" id="PF00155">
    <property type="entry name" value="Aminotran_1_2"/>
    <property type="match status" value="1"/>
</dbReference>
<comment type="similarity">
    <text evidence="2 6">Belongs to the class-I pyridoxal-phosphate-dependent aminotransferase family.</text>
</comment>
<keyword evidence="5" id="KW-0663">Pyridoxal phosphate</keyword>
<evidence type="ECO:0000256" key="6">
    <source>
        <dbReference type="RuleBase" id="RU000481"/>
    </source>
</evidence>
<dbReference type="STRING" id="926561.GCA_000379025_01992"/>
<dbReference type="AlphaFoldDB" id="A0A4R8HR36"/>
<gene>
    <name evidence="8" type="ORF">C7959_10285</name>
</gene>
<evidence type="ECO:0000256" key="3">
    <source>
        <dbReference type="ARBA" id="ARBA00022576"/>
    </source>
</evidence>
<accession>A0A4R8HR36</accession>
<dbReference type="Proteomes" id="UP000295832">
    <property type="component" value="Unassembled WGS sequence"/>
</dbReference>
<comment type="cofactor">
    <cofactor evidence="1 6">
        <name>pyridoxal 5'-phosphate</name>
        <dbReference type="ChEBI" id="CHEBI:597326"/>
    </cofactor>
</comment>
<dbReference type="PRINTS" id="PR00753">
    <property type="entry name" value="ACCSYNTHASE"/>
</dbReference>
<reference evidence="8 9" key="1">
    <citation type="submission" date="2019-03" db="EMBL/GenBank/DDBJ databases">
        <title>Subsurface microbial communities from deep shales in Ohio and West Virginia, USA.</title>
        <authorList>
            <person name="Wrighton K."/>
        </authorList>
    </citation>
    <scope>NUCLEOTIDE SEQUENCE [LARGE SCALE GENOMIC DNA]</scope>
    <source>
        <strain evidence="8 9">MSL 6dP</strain>
    </source>
</reference>
<dbReference type="EMBL" id="SOEG01000002">
    <property type="protein sequence ID" value="TDX58947.1"/>
    <property type="molecule type" value="Genomic_DNA"/>
</dbReference>
<dbReference type="RefSeq" id="WP_134114534.1">
    <property type="nucleotide sequence ID" value="NZ_SOEG01000002.1"/>
</dbReference>
<dbReference type="InterPro" id="IPR015424">
    <property type="entry name" value="PyrdxlP-dep_Trfase"/>
</dbReference>
<evidence type="ECO:0000256" key="2">
    <source>
        <dbReference type="ARBA" id="ARBA00007441"/>
    </source>
</evidence>
<dbReference type="GO" id="GO:0030170">
    <property type="term" value="F:pyridoxal phosphate binding"/>
    <property type="evidence" value="ECO:0007669"/>
    <property type="project" value="InterPro"/>
</dbReference>
<comment type="caution">
    <text evidence="8">The sequence shown here is derived from an EMBL/GenBank/DDBJ whole genome shotgun (WGS) entry which is preliminary data.</text>
</comment>
<evidence type="ECO:0000256" key="5">
    <source>
        <dbReference type="ARBA" id="ARBA00022898"/>
    </source>
</evidence>
<name>A0A4R8HR36_9FIRM</name>
<dbReference type="InterPro" id="IPR015421">
    <property type="entry name" value="PyrdxlP-dep_Trfase_major"/>
</dbReference>